<dbReference type="Pfam" id="PF02283">
    <property type="entry name" value="CobU"/>
    <property type="match status" value="1"/>
</dbReference>
<keyword evidence="1" id="KW-0548">Nucleotidyltransferase</keyword>
<reference evidence="1" key="2">
    <citation type="submission" date="2021-04" db="EMBL/GenBank/DDBJ databases">
        <authorList>
            <person name="Gilroy R."/>
        </authorList>
    </citation>
    <scope>NUCLEOTIDE SEQUENCE</scope>
    <source>
        <strain evidence="1">CHK192-8294</strain>
    </source>
</reference>
<dbReference type="GO" id="GO:0016779">
    <property type="term" value="F:nucleotidyltransferase activity"/>
    <property type="evidence" value="ECO:0007669"/>
    <property type="project" value="UniProtKB-KW"/>
</dbReference>
<organism evidence="1 2">
    <name type="scientific">Candidatus Flavonifractor intestinigallinarum</name>
    <dbReference type="NCBI Taxonomy" id="2838586"/>
    <lineage>
        <taxon>Bacteria</taxon>
        <taxon>Bacillati</taxon>
        <taxon>Bacillota</taxon>
        <taxon>Clostridia</taxon>
        <taxon>Eubacteriales</taxon>
        <taxon>Oscillospiraceae</taxon>
        <taxon>Flavonifractor</taxon>
    </lineage>
</organism>
<reference evidence="1" key="1">
    <citation type="journal article" date="2021" name="PeerJ">
        <title>Extensive microbial diversity within the chicken gut microbiome revealed by metagenomics and culture.</title>
        <authorList>
            <person name="Gilroy R."/>
            <person name="Ravi A."/>
            <person name="Getino M."/>
            <person name="Pursley I."/>
            <person name="Horton D.L."/>
            <person name="Alikhan N.F."/>
            <person name="Baker D."/>
            <person name="Gharbi K."/>
            <person name="Hall N."/>
            <person name="Watson M."/>
            <person name="Adriaenssens E.M."/>
            <person name="Foster-Nyarko E."/>
            <person name="Jarju S."/>
            <person name="Secka A."/>
            <person name="Antonio M."/>
            <person name="Oren A."/>
            <person name="Chaudhuri R.R."/>
            <person name="La Ragione R."/>
            <person name="Hildebrand F."/>
            <person name="Pallen M.J."/>
        </authorList>
    </citation>
    <scope>NUCLEOTIDE SEQUENCE</scope>
    <source>
        <strain evidence="1">CHK192-8294</strain>
    </source>
</reference>
<keyword evidence="1" id="KW-0418">Kinase</keyword>
<comment type="caution">
    <text evidence="1">The sequence shown here is derived from an EMBL/GenBank/DDBJ whole genome shotgun (WGS) entry which is preliminary data.</text>
</comment>
<keyword evidence="1" id="KW-0808">Transferase</keyword>
<dbReference type="GO" id="GO:0000166">
    <property type="term" value="F:nucleotide binding"/>
    <property type="evidence" value="ECO:0007669"/>
    <property type="project" value="InterPro"/>
</dbReference>
<dbReference type="Proteomes" id="UP000823921">
    <property type="component" value="Unassembled WGS sequence"/>
</dbReference>
<sequence length="118" mass="13049">MILIIGGAGQGKLDYVLQKTGYAPDQVAHTPEEARSKPVFDGLEQWPHLDEGALLSVNPDLILICDEVGCGVVPIDPAQRAWREDVGRLCCRLAQRAERVERIFCGLPMILKGDKPWN</sequence>
<dbReference type="EMBL" id="DWXO01000091">
    <property type="protein sequence ID" value="HJB81258.1"/>
    <property type="molecule type" value="Genomic_DNA"/>
</dbReference>
<name>A0A9D2SB60_9FIRM</name>
<dbReference type="AlphaFoldDB" id="A0A9D2SB60"/>
<proteinExistence type="predicted"/>
<dbReference type="Gene3D" id="3.40.50.300">
    <property type="entry name" value="P-loop containing nucleotide triphosphate hydrolases"/>
    <property type="match status" value="1"/>
</dbReference>
<dbReference type="GO" id="GO:0009236">
    <property type="term" value="P:cobalamin biosynthetic process"/>
    <property type="evidence" value="ECO:0007669"/>
    <property type="project" value="InterPro"/>
</dbReference>
<accession>A0A9D2SB60</accession>
<gene>
    <name evidence="1" type="ORF">H9712_09735</name>
</gene>
<dbReference type="InterPro" id="IPR027417">
    <property type="entry name" value="P-loop_NTPase"/>
</dbReference>
<protein>
    <submittedName>
        <fullName evidence="1">Bifunctional adenosylcobinamide kinase/adenosylcobinamide-phosphate guanylyltransferase</fullName>
    </submittedName>
</protein>
<evidence type="ECO:0000313" key="1">
    <source>
        <dbReference type="EMBL" id="HJB81258.1"/>
    </source>
</evidence>
<dbReference type="InterPro" id="IPR003203">
    <property type="entry name" value="CobU/CobP"/>
</dbReference>
<evidence type="ECO:0000313" key="2">
    <source>
        <dbReference type="Proteomes" id="UP000823921"/>
    </source>
</evidence>
<dbReference type="SUPFAM" id="SSF52540">
    <property type="entry name" value="P-loop containing nucleoside triphosphate hydrolases"/>
    <property type="match status" value="1"/>
</dbReference>
<dbReference type="GO" id="GO:0043752">
    <property type="term" value="F:adenosylcobinamide kinase activity"/>
    <property type="evidence" value="ECO:0007669"/>
    <property type="project" value="InterPro"/>
</dbReference>